<reference evidence="5" key="1">
    <citation type="submission" date="2020-05" db="EMBL/GenBank/DDBJ databases">
        <authorList>
            <person name="Chiriac C."/>
            <person name="Salcher M."/>
            <person name="Ghai R."/>
            <person name="Kavagutti S V."/>
        </authorList>
    </citation>
    <scope>NUCLEOTIDE SEQUENCE</scope>
</reference>
<evidence type="ECO:0000256" key="3">
    <source>
        <dbReference type="ARBA" id="ARBA00022801"/>
    </source>
</evidence>
<keyword evidence="2" id="KW-0479">Metal-binding</keyword>
<keyword evidence="4" id="KW-0648">Protein biosynthesis</keyword>
<dbReference type="GO" id="GO:0046872">
    <property type="term" value="F:metal ion binding"/>
    <property type="evidence" value="ECO:0007669"/>
    <property type="project" value="UniProtKB-KW"/>
</dbReference>
<dbReference type="GO" id="GO:0005739">
    <property type="term" value="C:mitochondrion"/>
    <property type="evidence" value="ECO:0007669"/>
    <property type="project" value="UniProtKB-ARBA"/>
</dbReference>
<dbReference type="SUPFAM" id="SSF56420">
    <property type="entry name" value="Peptide deformylase"/>
    <property type="match status" value="1"/>
</dbReference>
<dbReference type="HAMAP" id="MF_00163">
    <property type="entry name" value="Pep_deformylase"/>
    <property type="match status" value="1"/>
</dbReference>
<sequence length="191" mass="21373">MTVLPIATVGHPELKWVAKEVTREQLALPETQAFIDDLIETMRHANGAGLAATQVLRHQRICAVEVDNNPRYPYKPRVPLTILVNPVLTPLDDDMFKNMEGCLSVPGIRGEVARHTRLHLTAWDRDGNPIDRDILGLTACTFQHEVDHLDGLLFLDKVIDSGTLTTWDSFNLFHHDAFVDRAKALVAKHGS</sequence>
<dbReference type="CDD" id="cd00487">
    <property type="entry name" value="Pep_deformylase"/>
    <property type="match status" value="1"/>
</dbReference>
<dbReference type="NCBIfam" id="TIGR00079">
    <property type="entry name" value="pept_deformyl"/>
    <property type="match status" value="1"/>
</dbReference>
<dbReference type="Pfam" id="PF01327">
    <property type="entry name" value="Pep_deformylase"/>
    <property type="match status" value="1"/>
</dbReference>
<dbReference type="PIRSF" id="PIRSF004749">
    <property type="entry name" value="Pep_def"/>
    <property type="match status" value="1"/>
</dbReference>
<name>A0A6J6WVM2_9ZZZZ</name>
<evidence type="ECO:0000256" key="2">
    <source>
        <dbReference type="ARBA" id="ARBA00022723"/>
    </source>
</evidence>
<evidence type="ECO:0000256" key="4">
    <source>
        <dbReference type="ARBA" id="ARBA00022917"/>
    </source>
</evidence>
<dbReference type="InterPro" id="IPR036821">
    <property type="entry name" value="Peptide_deformylase_sf"/>
</dbReference>
<dbReference type="Gene3D" id="3.90.45.10">
    <property type="entry name" value="Peptide deformylase"/>
    <property type="match status" value="1"/>
</dbReference>
<gene>
    <name evidence="5" type="ORF">UFOPK2975_00456</name>
</gene>
<dbReference type="NCBIfam" id="NF001159">
    <property type="entry name" value="PRK00150.1-3"/>
    <property type="match status" value="1"/>
</dbReference>
<dbReference type="GO" id="GO:0042586">
    <property type="term" value="F:peptide deformylase activity"/>
    <property type="evidence" value="ECO:0007669"/>
    <property type="project" value="InterPro"/>
</dbReference>
<dbReference type="PRINTS" id="PR01576">
    <property type="entry name" value="PDEFORMYLASE"/>
</dbReference>
<organism evidence="5">
    <name type="scientific">freshwater metagenome</name>
    <dbReference type="NCBI Taxonomy" id="449393"/>
    <lineage>
        <taxon>unclassified sequences</taxon>
        <taxon>metagenomes</taxon>
        <taxon>ecological metagenomes</taxon>
    </lineage>
</organism>
<dbReference type="PANTHER" id="PTHR10458:SF22">
    <property type="entry name" value="PEPTIDE DEFORMYLASE"/>
    <property type="match status" value="1"/>
</dbReference>
<protein>
    <submittedName>
        <fullName evidence="5">Unannotated protein</fullName>
    </submittedName>
</protein>
<dbReference type="InterPro" id="IPR023635">
    <property type="entry name" value="Peptide_deformylase"/>
</dbReference>
<proteinExistence type="inferred from homology"/>
<evidence type="ECO:0000313" key="5">
    <source>
        <dbReference type="EMBL" id="CAB4789351.1"/>
    </source>
</evidence>
<dbReference type="AlphaFoldDB" id="A0A6J6WVM2"/>
<accession>A0A6J6WVM2</accession>
<dbReference type="PANTHER" id="PTHR10458">
    <property type="entry name" value="PEPTIDE DEFORMYLASE"/>
    <property type="match status" value="1"/>
</dbReference>
<evidence type="ECO:0000256" key="1">
    <source>
        <dbReference type="ARBA" id="ARBA00010759"/>
    </source>
</evidence>
<keyword evidence="3" id="KW-0378">Hydrolase</keyword>
<dbReference type="GO" id="GO:0006412">
    <property type="term" value="P:translation"/>
    <property type="evidence" value="ECO:0007669"/>
    <property type="project" value="UniProtKB-KW"/>
</dbReference>
<comment type="similarity">
    <text evidence="1">Belongs to the polypeptide deformylase family.</text>
</comment>
<dbReference type="FunFam" id="3.90.45.10:FF:000003">
    <property type="entry name" value="Peptide deformylase"/>
    <property type="match status" value="1"/>
</dbReference>
<dbReference type="EMBL" id="CAFAAG010000021">
    <property type="protein sequence ID" value="CAB4789351.1"/>
    <property type="molecule type" value="Genomic_DNA"/>
</dbReference>